<keyword evidence="1" id="KW-0472">Membrane</keyword>
<keyword evidence="1" id="KW-0812">Transmembrane</keyword>
<name>A0A2C1LX62_BACCE</name>
<feature type="transmembrane region" description="Helical" evidence="1">
    <location>
        <begin position="20"/>
        <end position="47"/>
    </location>
</feature>
<dbReference type="EMBL" id="NVAP01000023">
    <property type="protein sequence ID" value="PFQ47108.1"/>
    <property type="molecule type" value="Genomic_DNA"/>
</dbReference>
<evidence type="ECO:0000256" key="1">
    <source>
        <dbReference type="SAM" id="Phobius"/>
    </source>
</evidence>
<dbReference type="AlphaFoldDB" id="A0A2C1LX62"/>
<gene>
    <name evidence="2" type="ORF">COK05_10490</name>
</gene>
<organism evidence="2 3">
    <name type="scientific">Bacillus cereus</name>
    <dbReference type="NCBI Taxonomy" id="1396"/>
    <lineage>
        <taxon>Bacteria</taxon>
        <taxon>Bacillati</taxon>
        <taxon>Bacillota</taxon>
        <taxon>Bacilli</taxon>
        <taxon>Bacillales</taxon>
        <taxon>Bacillaceae</taxon>
        <taxon>Bacillus</taxon>
        <taxon>Bacillus cereus group</taxon>
    </lineage>
</organism>
<dbReference type="Proteomes" id="UP000224386">
    <property type="component" value="Unassembled WGS sequence"/>
</dbReference>
<evidence type="ECO:0000313" key="2">
    <source>
        <dbReference type="EMBL" id="PFQ47108.1"/>
    </source>
</evidence>
<evidence type="ECO:0000313" key="3">
    <source>
        <dbReference type="Proteomes" id="UP000224386"/>
    </source>
</evidence>
<reference evidence="2 3" key="1">
    <citation type="submission" date="2017-09" db="EMBL/GenBank/DDBJ databases">
        <title>Large-scale bioinformatics analysis of Bacillus genomes uncovers conserved roles of natural products in bacterial physiology.</title>
        <authorList>
            <consortium name="Agbiome Team Llc"/>
            <person name="Bleich R.M."/>
            <person name="Grubbs K.J."/>
            <person name="Santa Maria K.C."/>
            <person name="Allen S.E."/>
            <person name="Farag S."/>
            <person name="Shank E.A."/>
            <person name="Bowers A."/>
        </authorList>
    </citation>
    <scope>NUCLEOTIDE SEQUENCE [LARGE SCALE GENOMIC DNA]</scope>
    <source>
        <strain evidence="2 3">AFS070861</strain>
    </source>
</reference>
<accession>A0A2C1LX62</accession>
<sequence length="65" mass="7996">MLVEFFLQQCSKTHPHYPLLYIFLLLFYMIFSHLATSLMIGFIQFFLKFIYNELFPPLPIFRFHM</sequence>
<comment type="caution">
    <text evidence="2">The sequence shown here is derived from an EMBL/GenBank/DDBJ whole genome shotgun (WGS) entry which is preliminary data.</text>
</comment>
<proteinExistence type="predicted"/>
<protein>
    <submittedName>
        <fullName evidence="2">Uncharacterized protein</fullName>
    </submittedName>
</protein>
<keyword evidence="1" id="KW-1133">Transmembrane helix</keyword>